<dbReference type="Gene3D" id="3.40.50.1820">
    <property type="entry name" value="alpha/beta hydrolase"/>
    <property type="match status" value="1"/>
</dbReference>
<dbReference type="SUPFAM" id="SSF53474">
    <property type="entry name" value="alpha/beta-Hydrolases"/>
    <property type="match status" value="2"/>
</dbReference>
<dbReference type="PANTHER" id="PTHR43037:SF1">
    <property type="entry name" value="BLL1128 PROTEIN"/>
    <property type="match status" value="1"/>
</dbReference>
<dbReference type="PANTHER" id="PTHR43037">
    <property type="entry name" value="UNNAMED PRODUCT-RELATED"/>
    <property type="match status" value="1"/>
</dbReference>
<dbReference type="InterPro" id="IPR050955">
    <property type="entry name" value="Plant_Biomass_Hydrol_Est"/>
</dbReference>
<dbReference type="InterPro" id="IPR010126">
    <property type="entry name" value="Esterase_phb"/>
</dbReference>
<dbReference type="EMBL" id="JAUUDS010000005">
    <property type="protein sequence ID" value="MDP1027839.1"/>
    <property type="molecule type" value="Genomic_DNA"/>
</dbReference>
<name>A0ABT9ELL1_9SPHN</name>
<reference evidence="3 4" key="1">
    <citation type="submission" date="2023-07" db="EMBL/GenBank/DDBJ databases">
        <authorList>
            <person name="Kim M.K."/>
        </authorList>
    </citation>
    <scope>NUCLEOTIDE SEQUENCE [LARGE SCALE GENOMIC DNA]</scope>
    <source>
        <strain evidence="3 4">KR1UV-12</strain>
    </source>
</reference>
<dbReference type="Pfam" id="PF10503">
    <property type="entry name" value="Esterase_PHB"/>
    <property type="match status" value="1"/>
</dbReference>
<dbReference type="NCBIfam" id="TIGR01840">
    <property type="entry name" value="esterase_phb"/>
    <property type="match status" value="1"/>
</dbReference>
<dbReference type="RefSeq" id="WP_305173545.1">
    <property type="nucleotide sequence ID" value="NZ_JAUUDS010000005.1"/>
</dbReference>
<comment type="caution">
    <text evidence="3">The sequence shown here is derived from an EMBL/GenBank/DDBJ whole genome shotgun (WGS) entry which is preliminary data.</text>
</comment>
<evidence type="ECO:0000313" key="3">
    <source>
        <dbReference type="EMBL" id="MDP1027839.1"/>
    </source>
</evidence>
<keyword evidence="4" id="KW-1185">Reference proteome</keyword>
<organism evidence="3 4">
    <name type="scientific">Sphingomonas aurea</name>
    <dbReference type="NCBI Taxonomy" id="3063994"/>
    <lineage>
        <taxon>Bacteria</taxon>
        <taxon>Pseudomonadati</taxon>
        <taxon>Pseudomonadota</taxon>
        <taxon>Alphaproteobacteria</taxon>
        <taxon>Sphingomonadales</taxon>
        <taxon>Sphingomonadaceae</taxon>
        <taxon>Sphingomonas</taxon>
    </lineage>
</organism>
<protein>
    <submittedName>
        <fullName evidence="3">PHB depolymerase family esterase</fullName>
    </submittedName>
</protein>
<evidence type="ECO:0000256" key="1">
    <source>
        <dbReference type="ARBA" id="ARBA00022729"/>
    </source>
</evidence>
<sequence>MRRLSDTLQRLAKARTAMPIMPPVSGADRLHDLTGFGSNPGALRARIHVPNTLAAKPALVVVLHGCTQSAAGYDAGSGWSRLADQHGFVVLFAEQVRANNPNLCFNWFQPEDIHRDGGEAESIRQMTEAAIRAHGIDRARVFVTGLSAGGAMTAVMLATCPELFAGGAIIAGLPYGSATSVVQALDRMRGAGVVDPRTLAGTVRAASRYAGPWPTVSVWHGSGDTTVDPSNAAATLAQWQALHGLDARAAEVDTVDGAQHRLWRDAAGRAVIEEYRIAGMGHGTPLDPQGSDGAEVAGAHMLDAGISSTRHIAAFWGLTEAVAPRTRRPAKDAEPARTVTAPSGPAQVIEDALRAAGLMR</sequence>
<evidence type="ECO:0000256" key="2">
    <source>
        <dbReference type="ARBA" id="ARBA00022801"/>
    </source>
</evidence>
<gene>
    <name evidence="3" type="ORF">Q5H91_11485</name>
</gene>
<evidence type="ECO:0000313" key="4">
    <source>
        <dbReference type="Proteomes" id="UP001230685"/>
    </source>
</evidence>
<accession>A0ABT9ELL1</accession>
<dbReference type="Proteomes" id="UP001230685">
    <property type="component" value="Unassembled WGS sequence"/>
</dbReference>
<proteinExistence type="predicted"/>
<keyword evidence="1" id="KW-0732">Signal</keyword>
<dbReference type="InterPro" id="IPR029058">
    <property type="entry name" value="AB_hydrolase_fold"/>
</dbReference>
<keyword evidence="2" id="KW-0378">Hydrolase</keyword>